<accession>A0ABP6IBN8</accession>
<keyword evidence="2" id="KW-1133">Transmembrane helix</keyword>
<reference evidence="4" key="1">
    <citation type="journal article" date="2019" name="Int. J. Syst. Evol. Microbiol.">
        <title>The Global Catalogue of Microorganisms (GCM) 10K type strain sequencing project: providing services to taxonomists for standard genome sequencing and annotation.</title>
        <authorList>
            <consortium name="The Broad Institute Genomics Platform"/>
            <consortium name="The Broad Institute Genome Sequencing Center for Infectious Disease"/>
            <person name="Wu L."/>
            <person name="Ma J."/>
        </authorList>
    </citation>
    <scope>NUCLEOTIDE SEQUENCE [LARGE SCALE GENOMIC DNA]</scope>
    <source>
        <strain evidence="4">JCM 6242</strain>
    </source>
</reference>
<evidence type="ECO:0000313" key="3">
    <source>
        <dbReference type="EMBL" id="GAA2866194.1"/>
    </source>
</evidence>
<feature type="compositionally biased region" description="Low complexity" evidence="1">
    <location>
        <begin position="543"/>
        <end position="566"/>
    </location>
</feature>
<evidence type="ECO:0000256" key="1">
    <source>
        <dbReference type="SAM" id="MobiDB-lite"/>
    </source>
</evidence>
<dbReference type="InterPro" id="IPR018114">
    <property type="entry name" value="TRYPSIN_HIS"/>
</dbReference>
<name>A0ABP6IBN8_9ACTN</name>
<dbReference type="PANTHER" id="PTHR43019:SF23">
    <property type="entry name" value="PROTEASE DO-LIKE 5, CHLOROPLASTIC"/>
    <property type="match status" value="1"/>
</dbReference>
<feature type="region of interest" description="Disordered" evidence="1">
    <location>
        <begin position="463"/>
        <end position="580"/>
    </location>
</feature>
<comment type="caution">
    <text evidence="3">The sequence shown here is derived from an EMBL/GenBank/DDBJ whole genome shotgun (WGS) entry which is preliminary data.</text>
</comment>
<keyword evidence="2" id="KW-0812">Transmembrane</keyword>
<dbReference type="Gene3D" id="2.40.10.10">
    <property type="entry name" value="Trypsin-like serine proteases"/>
    <property type="match status" value="2"/>
</dbReference>
<sequence>MRSEHPAGLARSGRSPDSARQGRLPGLARLARRAAVAAGVAATLVMGSLGGAWADPGKPDETRDIAVGTKLAARTHPAVHLLSLDYTATVTVPTAGTRKAFTALYDKAAKHARKGRIPSDRRSMVKWVFQQVAADVDRYLSVAKPVRSVEATAGSWCTGWWITPDGYMVTAAHCVDTTDAELRAYFAAQSLTDVNARDVKALLKQLMGSVEPDKELTELVQKVYTTFNTKHMEVKNLKQSLDVIFALPGGGMDRTAKRLPIRLVAKGTVYPGKDHALLKLDGARNLPVITLGTDGDAQVGDVLYVNGFPGLVTNATFVSLETKLYPALTEGAFNARRETDQGVPYIQAQAPSYGGNSGGPVFNADGKAIGILVGGLLSDLGESQENQSWILPVGVLREFLAAQQVVAAPSPTTVIYDRALDDFFADRHTAALAGFRQVATLYPAHPYVAQYIADSQEAIAAGRDRTPPSQAPVPGAVGTQSPAPGTAATAAPSAAGLPSPTVLPSSAPASGLSAVGAPLAPSGTAAPTGAADPTAGSGGDTTSGGDTAQADAGASAAPADDPARTPAADDDPVSPNTVPVSSGETLMSPLMFGVVGGSLLFAMVALSIGVSTARRRRLRRTQAALSSFPAPPSFPTWNNSQPPTRPGGQSNFPNPPWQSRS</sequence>
<keyword evidence="4" id="KW-1185">Reference proteome</keyword>
<feature type="compositionally biased region" description="Low complexity" evidence="1">
    <location>
        <begin position="478"/>
        <end position="535"/>
    </location>
</feature>
<feature type="region of interest" description="Disordered" evidence="1">
    <location>
        <begin position="1"/>
        <end position="22"/>
    </location>
</feature>
<dbReference type="EMBL" id="BAAAVI010000015">
    <property type="protein sequence ID" value="GAA2866194.1"/>
    <property type="molecule type" value="Genomic_DNA"/>
</dbReference>
<dbReference type="Proteomes" id="UP001500831">
    <property type="component" value="Unassembled WGS sequence"/>
</dbReference>
<feature type="region of interest" description="Disordered" evidence="1">
    <location>
        <begin position="625"/>
        <end position="661"/>
    </location>
</feature>
<dbReference type="Pfam" id="PF13365">
    <property type="entry name" value="Trypsin_2"/>
    <property type="match status" value="1"/>
</dbReference>
<feature type="transmembrane region" description="Helical" evidence="2">
    <location>
        <begin position="590"/>
        <end position="610"/>
    </location>
</feature>
<dbReference type="PROSITE" id="PS00134">
    <property type="entry name" value="TRYPSIN_HIS"/>
    <property type="match status" value="1"/>
</dbReference>
<dbReference type="RefSeq" id="WP_344970809.1">
    <property type="nucleotide sequence ID" value="NZ_BAAAVI010000015.1"/>
</dbReference>
<evidence type="ECO:0000256" key="2">
    <source>
        <dbReference type="SAM" id="Phobius"/>
    </source>
</evidence>
<evidence type="ECO:0008006" key="5">
    <source>
        <dbReference type="Google" id="ProtNLM"/>
    </source>
</evidence>
<gene>
    <name evidence="3" type="ORF">GCM10010517_25630</name>
</gene>
<feature type="compositionally biased region" description="Polar residues" evidence="1">
    <location>
        <begin position="636"/>
        <end position="661"/>
    </location>
</feature>
<evidence type="ECO:0000313" key="4">
    <source>
        <dbReference type="Proteomes" id="UP001500831"/>
    </source>
</evidence>
<keyword evidence="2" id="KW-0472">Membrane</keyword>
<dbReference type="PANTHER" id="PTHR43019">
    <property type="entry name" value="SERINE ENDOPROTEASE DEGS"/>
    <property type="match status" value="1"/>
</dbReference>
<dbReference type="InterPro" id="IPR009003">
    <property type="entry name" value="Peptidase_S1_PA"/>
</dbReference>
<organism evidence="3 4">
    <name type="scientific">Streptosporangium fragile</name>
    <dbReference type="NCBI Taxonomy" id="46186"/>
    <lineage>
        <taxon>Bacteria</taxon>
        <taxon>Bacillati</taxon>
        <taxon>Actinomycetota</taxon>
        <taxon>Actinomycetes</taxon>
        <taxon>Streptosporangiales</taxon>
        <taxon>Streptosporangiaceae</taxon>
        <taxon>Streptosporangium</taxon>
    </lineage>
</organism>
<protein>
    <recommendedName>
        <fullName evidence="5">Serine protease</fullName>
    </recommendedName>
</protein>
<proteinExistence type="predicted"/>
<dbReference type="SUPFAM" id="SSF50494">
    <property type="entry name" value="Trypsin-like serine proteases"/>
    <property type="match status" value="1"/>
</dbReference>
<dbReference type="InterPro" id="IPR043504">
    <property type="entry name" value="Peptidase_S1_PA_chymotrypsin"/>
</dbReference>